<reference evidence="1 2" key="1">
    <citation type="submission" date="2013-01" db="EMBL/GenBank/DDBJ databases">
        <authorList>
            <person name="Fiebig A."/>
            <person name="Goeker M."/>
            <person name="Klenk H.-P.P."/>
        </authorList>
    </citation>
    <scope>NUCLEOTIDE SEQUENCE [LARGE SCALE GENOMIC DNA]</scope>
    <source>
        <strain evidence="1 2">DSM 24838</strain>
    </source>
</reference>
<dbReference type="EMBL" id="AONG01000002">
    <property type="protein sequence ID" value="KIQ71356.1"/>
    <property type="molecule type" value="Genomic_DNA"/>
</dbReference>
<sequence length="70" mass="7945">MSDVRFGRINYNPARGAFQARIDIERGGHVFRYPCEVRGPLDMDEQIVRHALAAQAQAMSDSPRATFSHR</sequence>
<comment type="caution">
    <text evidence="1">The sequence shown here is derived from an EMBL/GenBank/DDBJ whole genome shotgun (WGS) entry which is preliminary data.</text>
</comment>
<proteinExistence type="predicted"/>
<dbReference type="RefSeq" id="WP_018303431.1">
    <property type="nucleotide sequence ID" value="NZ_KB902298.1"/>
</dbReference>
<organism evidence="1 2">
    <name type="scientific">Wenxinia marina DSM 24838</name>
    <dbReference type="NCBI Taxonomy" id="1123501"/>
    <lineage>
        <taxon>Bacteria</taxon>
        <taxon>Pseudomonadati</taxon>
        <taxon>Pseudomonadota</taxon>
        <taxon>Alphaproteobacteria</taxon>
        <taxon>Rhodobacterales</taxon>
        <taxon>Roseobacteraceae</taxon>
        <taxon>Wenxinia</taxon>
    </lineage>
</organism>
<dbReference type="OrthoDB" id="7863406at2"/>
<accession>A0A0D0PIY5</accession>
<dbReference type="AlphaFoldDB" id="A0A0D0PIY5"/>
<dbReference type="eggNOG" id="ENOG5033FHA">
    <property type="taxonomic scope" value="Bacteria"/>
</dbReference>
<name>A0A0D0PIY5_9RHOB</name>
<evidence type="ECO:0000313" key="1">
    <source>
        <dbReference type="EMBL" id="KIQ71356.1"/>
    </source>
</evidence>
<protein>
    <recommendedName>
        <fullName evidence="3">Orotidine 5'-phosphate decarboxylase</fullName>
    </recommendedName>
</protein>
<dbReference type="Proteomes" id="UP000035100">
    <property type="component" value="Unassembled WGS sequence"/>
</dbReference>
<evidence type="ECO:0000313" key="2">
    <source>
        <dbReference type="Proteomes" id="UP000035100"/>
    </source>
</evidence>
<keyword evidence="2" id="KW-1185">Reference proteome</keyword>
<gene>
    <name evidence="1" type="ORF">Wenmar_00133</name>
</gene>
<evidence type="ECO:0008006" key="3">
    <source>
        <dbReference type="Google" id="ProtNLM"/>
    </source>
</evidence>